<name>A0AAU9VFC0_EUPED</name>
<proteinExistence type="predicted"/>
<evidence type="ECO:0000313" key="2">
    <source>
        <dbReference type="EMBL" id="CAH2109234.1"/>
    </source>
</evidence>
<evidence type="ECO:0000313" key="3">
    <source>
        <dbReference type="Proteomes" id="UP001153954"/>
    </source>
</evidence>
<feature type="region of interest" description="Disordered" evidence="1">
    <location>
        <begin position="99"/>
        <end position="120"/>
    </location>
</feature>
<accession>A0AAU9VFC0</accession>
<evidence type="ECO:0000256" key="1">
    <source>
        <dbReference type="SAM" id="MobiDB-lite"/>
    </source>
</evidence>
<sequence length="120" mass="13173">MDRVADKFNKIKKIVWKKIDGVTVKKESINESTERTDSKRKLEDSELKNSAQASTSSTSTLKLFLRQKVFKSKNPGNEAEDSSSETVAKVSIFVRLKMSNSSDSSTSGGTDTTSVSEACN</sequence>
<dbReference type="AlphaFoldDB" id="A0AAU9VFC0"/>
<organism evidence="2 3">
    <name type="scientific">Euphydryas editha</name>
    <name type="common">Edith's checkerspot</name>
    <dbReference type="NCBI Taxonomy" id="104508"/>
    <lineage>
        <taxon>Eukaryota</taxon>
        <taxon>Metazoa</taxon>
        <taxon>Ecdysozoa</taxon>
        <taxon>Arthropoda</taxon>
        <taxon>Hexapoda</taxon>
        <taxon>Insecta</taxon>
        <taxon>Pterygota</taxon>
        <taxon>Neoptera</taxon>
        <taxon>Endopterygota</taxon>
        <taxon>Lepidoptera</taxon>
        <taxon>Glossata</taxon>
        <taxon>Ditrysia</taxon>
        <taxon>Papilionoidea</taxon>
        <taxon>Nymphalidae</taxon>
        <taxon>Nymphalinae</taxon>
        <taxon>Euphydryas</taxon>
    </lineage>
</organism>
<reference evidence="2" key="1">
    <citation type="submission" date="2022-03" db="EMBL/GenBank/DDBJ databases">
        <authorList>
            <person name="Tunstrom K."/>
        </authorList>
    </citation>
    <scope>NUCLEOTIDE SEQUENCE</scope>
</reference>
<comment type="caution">
    <text evidence="2">The sequence shown here is derived from an EMBL/GenBank/DDBJ whole genome shotgun (WGS) entry which is preliminary data.</text>
</comment>
<feature type="region of interest" description="Disordered" evidence="1">
    <location>
        <begin position="28"/>
        <end position="58"/>
    </location>
</feature>
<feature type="compositionally biased region" description="Basic and acidic residues" evidence="1">
    <location>
        <begin position="28"/>
        <end position="47"/>
    </location>
</feature>
<gene>
    <name evidence="2" type="ORF">EEDITHA_LOCUS23093</name>
</gene>
<dbReference type="EMBL" id="CAKOGL010000064">
    <property type="protein sequence ID" value="CAH2109234.1"/>
    <property type="molecule type" value="Genomic_DNA"/>
</dbReference>
<protein>
    <submittedName>
        <fullName evidence="2">Uncharacterized protein</fullName>
    </submittedName>
</protein>
<keyword evidence="3" id="KW-1185">Reference proteome</keyword>
<dbReference type="Proteomes" id="UP001153954">
    <property type="component" value="Unassembled WGS sequence"/>
</dbReference>